<name>C6WSI8_ACTMD</name>
<dbReference type="HOGENOM" id="CLU_060963_0_0_11"/>
<evidence type="ECO:0000313" key="1">
    <source>
        <dbReference type="EMBL" id="ACU40858.1"/>
    </source>
</evidence>
<evidence type="ECO:0000313" key="2">
    <source>
        <dbReference type="Proteomes" id="UP000002213"/>
    </source>
</evidence>
<proteinExistence type="predicted"/>
<protein>
    <submittedName>
        <fullName evidence="1">Uncharacterized protein</fullName>
    </submittedName>
</protein>
<dbReference type="AlphaFoldDB" id="C6WSI8"/>
<reference evidence="1 2" key="1">
    <citation type="journal article" date="2009" name="Stand. Genomic Sci.">
        <title>Complete genome sequence of Actinosynnema mirum type strain (101).</title>
        <authorList>
            <person name="Land M."/>
            <person name="Lapidus A."/>
            <person name="Mayilraj S."/>
            <person name="Chen F."/>
            <person name="Copeland A."/>
            <person name="Del Rio T.G."/>
            <person name="Nolan M."/>
            <person name="Lucas S."/>
            <person name="Tice H."/>
            <person name="Cheng J.F."/>
            <person name="Chertkov O."/>
            <person name="Bruce D."/>
            <person name="Goodwin L."/>
            <person name="Pitluck S."/>
            <person name="Rohde M."/>
            <person name="Goker M."/>
            <person name="Pati A."/>
            <person name="Ivanova N."/>
            <person name="Mavromatis K."/>
            <person name="Chen A."/>
            <person name="Palaniappan K."/>
            <person name="Hauser L."/>
            <person name="Chang Y.J."/>
            <person name="Jeffries C.C."/>
            <person name="Brettin T."/>
            <person name="Detter J.C."/>
            <person name="Han C."/>
            <person name="Chain P."/>
            <person name="Tindall B.J."/>
            <person name="Bristow J."/>
            <person name="Eisen J.A."/>
            <person name="Markowitz V."/>
            <person name="Hugenholtz P."/>
            <person name="Kyrpides N.C."/>
            <person name="Klenk H.P."/>
        </authorList>
    </citation>
    <scope>NUCLEOTIDE SEQUENCE [LARGE SCALE GENOMIC DNA]</scope>
    <source>
        <strain evidence="2">ATCC 29888 / DSM 43827 / JCM 3225 / NBRC 14064 / NCIMB 13271 / NRRL B-12336 / IMRU 3971 / 101</strain>
    </source>
</reference>
<dbReference type="KEGG" id="ami:Amir_7067"/>
<dbReference type="Proteomes" id="UP000002213">
    <property type="component" value="Chromosome"/>
</dbReference>
<dbReference type="EMBL" id="CP001630">
    <property type="protein sequence ID" value="ACU40858.1"/>
    <property type="molecule type" value="Genomic_DNA"/>
</dbReference>
<gene>
    <name evidence="1" type="ordered locus">Amir_7067</name>
</gene>
<organism evidence="1 2">
    <name type="scientific">Actinosynnema mirum (strain ATCC 29888 / DSM 43827 / JCM 3225 / NBRC 14064 / NCIMB 13271 / NRRL B-12336 / IMRU 3971 / 101)</name>
    <dbReference type="NCBI Taxonomy" id="446462"/>
    <lineage>
        <taxon>Bacteria</taxon>
        <taxon>Bacillati</taxon>
        <taxon>Actinomycetota</taxon>
        <taxon>Actinomycetes</taxon>
        <taxon>Pseudonocardiales</taxon>
        <taxon>Pseudonocardiaceae</taxon>
        <taxon>Actinosynnema</taxon>
    </lineage>
</organism>
<accession>C6WSI8</accession>
<dbReference type="eggNOG" id="COG4861">
    <property type="taxonomic scope" value="Bacteria"/>
</dbReference>
<sequence length="360" mass="39554">MEPSEEPKSALVDHAVRSLQALLGSKWEITNEVLDDGAFDARVRLVFPGSKVVEFLVLAERELTPRDINGKIAQTHSILRHAHVWQSLLVVSPWLSPRTQHELREHGVDYLDLTGNVSLNSDDPLVRIHLQGLTKSSSKPSTGRTITLAGSRTGRIVRFLVDHAPPYQAKDVAQTAKVSTAWVSRLLGQLEERLLIQRENRVITKVDWRGLLRARAAAGDLLRDNPHHGGLALNGVRDVLERLRSGAINRPFAITGPHAARALAPLSVGGQLMVYVDASEHEVTGLMDDLGLLPTDESPDVLFLKPQDPVVFEGARVVEGLPHIAPSQLVLDGLAGPGRMPAEAEAVLAWMADHEDEWRR</sequence>
<dbReference type="SUPFAM" id="SSF46785">
    <property type="entry name" value="Winged helix' DNA-binding domain"/>
    <property type="match status" value="1"/>
</dbReference>
<dbReference type="InterPro" id="IPR036390">
    <property type="entry name" value="WH_DNA-bd_sf"/>
</dbReference>
<keyword evidence="2" id="KW-1185">Reference proteome</keyword>
<dbReference type="STRING" id="446462.Amir_7067"/>